<dbReference type="EMBL" id="MABQ02000001">
    <property type="protein sequence ID" value="PCD45270.1"/>
    <property type="molecule type" value="Genomic_DNA"/>
</dbReference>
<dbReference type="AlphaFoldDB" id="A0A2H3HUF1"/>
<name>A0A2H3HUF1_FUSOX</name>
<reference evidence="1 2" key="2">
    <citation type="journal article" date="2017" name="Sci. Rep.">
        <title>A mobile pathogenicity chromosome in Fusarium oxysporum for infection of multiple cucurbit species.</title>
        <authorList>
            <person name="van Dam P."/>
            <person name="Fokkens L."/>
            <person name="Ayukawa Y."/>
            <person name="van der Gragt M."/>
            <person name="Ter Horst A."/>
            <person name="Brankovics B."/>
            <person name="Houterman P.M."/>
            <person name="Arie T."/>
            <person name="Rep M."/>
        </authorList>
    </citation>
    <scope>NUCLEOTIDE SEQUENCE [LARGE SCALE GENOMIC DNA]</scope>
    <source>
        <strain evidence="1 2">Forc016</strain>
    </source>
</reference>
<gene>
    <name evidence="1" type="ORF">AU210_000710</name>
</gene>
<proteinExistence type="predicted"/>
<evidence type="ECO:0000313" key="2">
    <source>
        <dbReference type="Proteomes" id="UP000219602"/>
    </source>
</evidence>
<organism evidence="1 2">
    <name type="scientific">Fusarium oxysporum f. sp. radicis-cucumerinum</name>
    <dbReference type="NCBI Taxonomy" id="327505"/>
    <lineage>
        <taxon>Eukaryota</taxon>
        <taxon>Fungi</taxon>
        <taxon>Dikarya</taxon>
        <taxon>Ascomycota</taxon>
        <taxon>Pezizomycotina</taxon>
        <taxon>Sordariomycetes</taxon>
        <taxon>Hypocreomycetidae</taxon>
        <taxon>Hypocreales</taxon>
        <taxon>Nectriaceae</taxon>
        <taxon>Fusarium</taxon>
        <taxon>Fusarium oxysporum species complex</taxon>
    </lineage>
</organism>
<reference evidence="1 2" key="1">
    <citation type="journal article" date="2016" name="Environ. Microbiol.">
        <title>Effector profiles distinguish formae speciales of Fusarium oxysporum.</title>
        <authorList>
            <person name="van Dam P."/>
            <person name="Fokkens L."/>
            <person name="Schmidt S.M."/>
            <person name="Linmans J.H."/>
            <person name="Kistler H.C."/>
            <person name="Ma L.J."/>
            <person name="Rep M."/>
        </authorList>
    </citation>
    <scope>NUCLEOTIDE SEQUENCE [LARGE SCALE GENOMIC DNA]</scope>
    <source>
        <strain evidence="1 2">Forc016</strain>
    </source>
</reference>
<dbReference type="Proteomes" id="UP000219602">
    <property type="component" value="Chromosome 1"/>
</dbReference>
<sequence length="75" mass="8541">MPAFSVRLYRYPGPWQVQLGTDLIRELIWAKIFASCSPPEPESPHVGVHEFMAGQQAHWLGRKNLIDVQGQARIN</sequence>
<accession>A0A2H3HUF1</accession>
<evidence type="ECO:0000313" key="1">
    <source>
        <dbReference type="EMBL" id="PCD45270.1"/>
    </source>
</evidence>
<protein>
    <submittedName>
        <fullName evidence="1">Uncharacterized protein</fullName>
    </submittedName>
</protein>
<comment type="caution">
    <text evidence="1">The sequence shown here is derived from an EMBL/GenBank/DDBJ whole genome shotgun (WGS) entry which is preliminary data.</text>
</comment>